<dbReference type="VEuPathDB" id="FungiDB:RhiirFUN_012472"/>
<reference evidence="10 11" key="2">
    <citation type="journal article" date="2018" name="New Phytol.">
        <title>High intraspecific genome diversity in the model arbuscular mycorrhizal symbiont Rhizophagus irregularis.</title>
        <authorList>
            <person name="Chen E.C.H."/>
            <person name="Morin E."/>
            <person name="Beaudet D."/>
            <person name="Noel J."/>
            <person name="Yildirir G."/>
            <person name="Ndikumana S."/>
            <person name="Charron P."/>
            <person name="St-Onge C."/>
            <person name="Giorgi J."/>
            <person name="Kruger M."/>
            <person name="Marton T."/>
            <person name="Ropars J."/>
            <person name="Grigoriev I.V."/>
            <person name="Hainaut M."/>
            <person name="Henrissat B."/>
            <person name="Roux C."/>
            <person name="Martin F."/>
            <person name="Corradi N."/>
        </authorList>
    </citation>
    <scope>NUCLEOTIDE SEQUENCE [LARGE SCALE GENOMIC DNA]</scope>
    <source>
        <strain evidence="10 11">DAOM 197198</strain>
    </source>
</reference>
<feature type="transmembrane region" description="Helical" evidence="8">
    <location>
        <begin position="1615"/>
        <end position="1635"/>
    </location>
</feature>
<dbReference type="InterPro" id="IPR005821">
    <property type="entry name" value="Ion_trans_dom"/>
</dbReference>
<feature type="region of interest" description="Disordered" evidence="7">
    <location>
        <begin position="398"/>
        <end position="418"/>
    </location>
</feature>
<evidence type="ECO:0000256" key="7">
    <source>
        <dbReference type="SAM" id="MobiDB-lite"/>
    </source>
</evidence>
<evidence type="ECO:0000256" key="1">
    <source>
        <dbReference type="ARBA" id="ARBA00004141"/>
    </source>
</evidence>
<evidence type="ECO:0000313" key="11">
    <source>
        <dbReference type="Proteomes" id="UP000018888"/>
    </source>
</evidence>
<feature type="transmembrane region" description="Helical" evidence="8">
    <location>
        <begin position="1776"/>
        <end position="1799"/>
    </location>
</feature>
<feature type="transmembrane region" description="Helical" evidence="8">
    <location>
        <begin position="1689"/>
        <end position="1708"/>
    </location>
</feature>
<reference evidence="10 11" key="1">
    <citation type="journal article" date="2013" name="Proc. Natl. Acad. Sci. U.S.A.">
        <title>Genome of an arbuscular mycorrhizal fungus provides insight into the oldest plant symbiosis.</title>
        <authorList>
            <person name="Tisserant E."/>
            <person name="Malbreil M."/>
            <person name="Kuo A."/>
            <person name="Kohler A."/>
            <person name="Symeonidi A."/>
            <person name="Balestrini R."/>
            <person name="Charron P."/>
            <person name="Duensing N."/>
            <person name="Frei Dit Frey N."/>
            <person name="Gianinazzi-Pearson V."/>
            <person name="Gilbert L.B."/>
            <person name="Handa Y."/>
            <person name="Herr J.R."/>
            <person name="Hijri M."/>
            <person name="Koul R."/>
            <person name="Kawaguchi M."/>
            <person name="Krajinski F."/>
            <person name="Lammers P.J."/>
            <person name="Masclaux F.G."/>
            <person name="Murat C."/>
            <person name="Morin E."/>
            <person name="Ndikumana S."/>
            <person name="Pagni M."/>
            <person name="Petitpierre D."/>
            <person name="Requena N."/>
            <person name="Rosikiewicz P."/>
            <person name="Riley R."/>
            <person name="Saito K."/>
            <person name="San Clemente H."/>
            <person name="Shapiro H."/>
            <person name="van Tuinen D."/>
            <person name="Becard G."/>
            <person name="Bonfante P."/>
            <person name="Paszkowski U."/>
            <person name="Shachar-Hill Y.Y."/>
            <person name="Tuskan G.A."/>
            <person name="Young P.W."/>
            <person name="Sanders I.R."/>
            <person name="Henrissat B."/>
            <person name="Rensing S.A."/>
            <person name="Grigoriev I.V."/>
            <person name="Corradi N."/>
            <person name="Roux C."/>
            <person name="Martin F."/>
        </authorList>
    </citation>
    <scope>NUCLEOTIDE SEQUENCE [LARGE SCALE GENOMIC DNA]</scope>
    <source>
        <strain evidence="10 11">DAOM 197198</strain>
    </source>
</reference>
<feature type="compositionally biased region" description="Basic and acidic residues" evidence="7">
    <location>
        <begin position="1"/>
        <end position="14"/>
    </location>
</feature>
<evidence type="ECO:0000259" key="9">
    <source>
        <dbReference type="Pfam" id="PF00520"/>
    </source>
</evidence>
<dbReference type="Gene3D" id="1.10.287.70">
    <property type="match status" value="1"/>
</dbReference>
<feature type="coiled-coil region" evidence="6">
    <location>
        <begin position="547"/>
        <end position="576"/>
    </location>
</feature>
<comment type="subcellular location">
    <subcellularLocation>
        <location evidence="1">Membrane</location>
        <topology evidence="1">Multi-pass membrane protein</topology>
    </subcellularLocation>
</comment>
<feature type="domain" description="Ion transport" evidence="9">
    <location>
        <begin position="1581"/>
        <end position="1810"/>
    </location>
</feature>
<protein>
    <recommendedName>
        <fullName evidence="9">Ion transport domain-containing protein</fullName>
    </recommendedName>
</protein>
<sequence>MSDAIIDKDSENKPLEPAQPHPIETVIEMPQNQYAHVPQNVPREPLISTKITNMSNNVVIDIYISKYLEQSENEIEENKSLEWAQSMINISPNGKYLVIYNESEKGKKFVGWNVYENETNIRECKYVIREGDKNENKQGNKEVPEDNDQVLQAGCAKVNNERIIRHMCVSDDKILAYIYDDDYDDHNIGIINMNNKQSIDLYFEFCYSNVQFCNFNLKGEFIIWCTGCTADVSSYYKMINIVCIYSIQSGKSKCQKIYTVPKEAEVISISKHDKIWFLKNNDLYEWDITTAYATIIYRNIYGINTKEIKIFNNEDYTCIRLKDERIVVYSIQLGFPIALFELKYLESSKDSKDSDRKRDKLIKRMYNLMTKDQTLSCLLLSLLDSDCLNKLIRTRSDELIEPPKQDPSNQPNTPNQSNLRNLFYRSEHQHTNYRFVYHNHTIKVDKVEPSEELKANNYEYENTNFSELKEGKYHLEKGSMIWKFRMEELEKVSMNSKRSDAESELRNNLLKDLDEKEPKDLDAELMIKNLKKILSKWKSDDMSLEVLERLEKKKKSTEQEDKIQLIEKLINELKSNEKKQKIKIDLENYFLKKIKQINKKGSFDEGIKQSLVEKVIDPIQEKIIKYLNEDGYLRRFVIELQNDAKDIIKTIGGIFKEKHIEDLRKLKDDYYDENKRVVSELLKIRDLIKRSYIIEINKIIETNPDKDKRNEKINDLEKKFIKEIEVTKIKLFVKKLLIKTKRSEKDFSTNVELLTDDEIECILESMIEEVEHYNGITLNKTNDGIKELVKKIDKQKERNTNEHEGVPRDHIDQIEQNFDIKELVKNLTKIIIKIGIIVNKPKPNRFGNLFQTTSQLKEYIEGNKFEDLKEENLSNINEKFNKFEILIEKLVKDYTKEIDKIESNKSGKNILEDILAGERANGIIIDKVEKAMIKESAKMFIEENVKIRINRAKETFIKSIETASEEQQESQKSKIKESVNKFIEFVEELDKIEDINEIEEEVKNFITNNFIEENATTDGTEENNLKNATEIKNSVDEFIKWVNKKERITKFKKLENLIREIGITEIEKLGEDSIKPADDFIDHIETKIEELESDSKPEDIINNIRKFKIEKLANINEHERNEIINNIVICKINDELVKDSTERISTFKKLENENSEWRKELKENFIKRKNKIEELAVDPKKFEFQITDSLKADRDLVRLFCDLNEESIDILMGQMINNDEIAILTKIGFFIFRLNKDVRLNSKDRELISLNYFYYVHDPEQSIKKVQKMIGNPKVDKDARHCCGKFLNMTKKVIYVVFAKEAKENDEINCNKLIRGWVSYVKNNNEDFLKYDNALLIFAIEANDLELIDNIYKKCLDLFNQDPENNKAFLSIITKSMELLNKYYPEYVTKFSSDTNMIIDSPNYKIVPLRTSHLYSFSNIEIVDLSRSIFWTKCIQQISNIYNHTDKTVIRVLVLIIFGIFECLIFFLTFPISFPIFYILSYFNIINEIITDGFTEIYYRYYYYISKRINSIFSDEKPKPTITFIVPYIKFVSYPHEYDWWKELIKPKPSPFVKTINRSIYKTWNGEALINFKWNLYGKYYYFGIWILFTALLGCFTAATTLTRELIPDNIRERLLIASIILGFIHFIFEFRQFIYDPIEWILDPWNYFDLGAYLIPTCTSIYWLCTALESFGVYFVIIISVAKKISSFLIVLIIIIVSFAHAFFILLKPRDIYSLTEQPPADNDDPNNPWKLEDKPNNNTNLFTNYGTSLFSMYLYLIGDLNSLSKWEYGNNPPLAGLMVLFSLLIAIYLMNLLIGLLSNAIEQDNNRASYFMQKAEILSDIELFYLFPNQRRWKTWFPDVIYYHANFDETRRKVLEQIKNDEWNNDEFPEMKRKLLNKLKIHKKSNNL</sequence>
<keyword evidence="11" id="KW-1185">Reference proteome</keyword>
<dbReference type="Proteomes" id="UP000018888">
    <property type="component" value="Unassembled WGS sequence"/>
</dbReference>
<feature type="transmembrane region" description="Helical" evidence="8">
    <location>
        <begin position="1477"/>
        <end position="1499"/>
    </location>
</feature>
<evidence type="ECO:0000256" key="5">
    <source>
        <dbReference type="ARBA" id="ARBA00023136"/>
    </source>
</evidence>
<comment type="caution">
    <text evidence="10">The sequence shown here is derived from an EMBL/GenBank/DDBJ whole genome shotgun (WGS) entry which is preliminary data.</text>
</comment>
<dbReference type="PANTHER" id="PTHR10582:SF2">
    <property type="entry name" value="INACTIVE"/>
    <property type="match status" value="1"/>
</dbReference>
<evidence type="ECO:0000256" key="6">
    <source>
        <dbReference type="SAM" id="Coils"/>
    </source>
</evidence>
<keyword evidence="3" id="KW-0677">Repeat</keyword>
<keyword evidence="4 8" id="KW-1133">Transmembrane helix</keyword>
<evidence type="ECO:0000256" key="4">
    <source>
        <dbReference type="ARBA" id="ARBA00022989"/>
    </source>
</evidence>
<feature type="transmembrane region" description="Helical" evidence="8">
    <location>
        <begin position="1449"/>
        <end position="1470"/>
    </location>
</feature>
<keyword evidence="6" id="KW-0175">Coiled coil</keyword>
<feature type="transmembrane region" description="Helical" evidence="8">
    <location>
        <begin position="1655"/>
        <end position="1682"/>
    </location>
</feature>
<proteinExistence type="predicted"/>
<keyword evidence="5 8" id="KW-0472">Membrane</keyword>
<accession>A0A2P4PEF5</accession>
<gene>
    <name evidence="10" type="ORF">GLOIN_2v1783685</name>
</gene>
<dbReference type="InterPro" id="IPR024862">
    <property type="entry name" value="TRPV"/>
</dbReference>
<feature type="region of interest" description="Disordered" evidence="7">
    <location>
        <begin position="1"/>
        <end position="21"/>
    </location>
</feature>
<dbReference type="SUPFAM" id="SSF82171">
    <property type="entry name" value="DPP6 N-terminal domain-like"/>
    <property type="match status" value="1"/>
</dbReference>
<name>A0A2P4PEF5_RHIID</name>
<dbReference type="GO" id="GO:0098703">
    <property type="term" value="P:calcium ion import across plasma membrane"/>
    <property type="evidence" value="ECO:0007669"/>
    <property type="project" value="TreeGrafter"/>
</dbReference>
<feature type="compositionally biased region" description="Low complexity" evidence="7">
    <location>
        <begin position="407"/>
        <end position="418"/>
    </location>
</feature>
<feature type="transmembrane region" description="Helical" evidence="8">
    <location>
        <begin position="1580"/>
        <end position="1603"/>
    </location>
</feature>
<dbReference type="GO" id="GO:0005216">
    <property type="term" value="F:monoatomic ion channel activity"/>
    <property type="evidence" value="ECO:0007669"/>
    <property type="project" value="InterPro"/>
</dbReference>
<evidence type="ECO:0000256" key="2">
    <source>
        <dbReference type="ARBA" id="ARBA00022692"/>
    </source>
</evidence>
<dbReference type="Pfam" id="PF00520">
    <property type="entry name" value="Ion_trans"/>
    <property type="match status" value="1"/>
</dbReference>
<evidence type="ECO:0000313" key="10">
    <source>
        <dbReference type="EMBL" id="POG63774.1"/>
    </source>
</evidence>
<dbReference type="PANTHER" id="PTHR10582">
    <property type="entry name" value="TRANSIENT RECEPTOR POTENTIAL ION CHANNEL PROTEIN"/>
    <property type="match status" value="1"/>
</dbReference>
<keyword evidence="2 8" id="KW-0812">Transmembrane</keyword>
<organism evidence="10 11">
    <name type="scientific">Rhizophagus irregularis (strain DAOM 181602 / DAOM 197198 / MUCL 43194)</name>
    <name type="common">Arbuscular mycorrhizal fungus</name>
    <name type="synonym">Glomus intraradices</name>
    <dbReference type="NCBI Taxonomy" id="747089"/>
    <lineage>
        <taxon>Eukaryota</taxon>
        <taxon>Fungi</taxon>
        <taxon>Fungi incertae sedis</taxon>
        <taxon>Mucoromycota</taxon>
        <taxon>Glomeromycotina</taxon>
        <taxon>Glomeromycetes</taxon>
        <taxon>Glomerales</taxon>
        <taxon>Glomeraceae</taxon>
        <taxon>Rhizophagus</taxon>
    </lineage>
</organism>
<evidence type="ECO:0000256" key="3">
    <source>
        <dbReference type="ARBA" id="ARBA00022737"/>
    </source>
</evidence>
<evidence type="ECO:0000256" key="8">
    <source>
        <dbReference type="SAM" id="Phobius"/>
    </source>
</evidence>
<dbReference type="EMBL" id="AUPC02000257">
    <property type="protein sequence ID" value="POG63774.1"/>
    <property type="molecule type" value="Genomic_DNA"/>
</dbReference>
<dbReference type="GO" id="GO:0005886">
    <property type="term" value="C:plasma membrane"/>
    <property type="evidence" value="ECO:0007669"/>
    <property type="project" value="TreeGrafter"/>
</dbReference>